<dbReference type="PANTHER" id="PTHR47950">
    <property type="entry name" value="CYTOCHROME P450, FAMILY 76, SUBFAMILY C, POLYPEPTIDE 5-RELATED"/>
    <property type="match status" value="1"/>
</dbReference>
<organism evidence="11">
    <name type="scientific">Manihot esculenta</name>
    <name type="common">Cassava</name>
    <name type="synonym">Jatropha manihot</name>
    <dbReference type="NCBI Taxonomy" id="3983"/>
    <lineage>
        <taxon>Eukaryota</taxon>
        <taxon>Viridiplantae</taxon>
        <taxon>Streptophyta</taxon>
        <taxon>Embryophyta</taxon>
        <taxon>Tracheophyta</taxon>
        <taxon>Spermatophyta</taxon>
        <taxon>Magnoliopsida</taxon>
        <taxon>eudicotyledons</taxon>
        <taxon>Gunneridae</taxon>
        <taxon>Pentapetalae</taxon>
        <taxon>rosids</taxon>
        <taxon>fabids</taxon>
        <taxon>Malpighiales</taxon>
        <taxon>Euphorbiaceae</taxon>
        <taxon>Crotonoideae</taxon>
        <taxon>Manihoteae</taxon>
        <taxon>Manihot</taxon>
    </lineage>
</organism>
<keyword evidence="3 8" id="KW-0349">Heme</keyword>
<protein>
    <recommendedName>
        <fullName evidence="12">Cytochrome P450</fullName>
    </recommendedName>
</protein>
<evidence type="ECO:0000256" key="8">
    <source>
        <dbReference type="PIRSR" id="PIRSR602401-1"/>
    </source>
</evidence>
<dbReference type="EMBL" id="CM004388">
    <property type="protein sequence ID" value="OAY56565.1"/>
    <property type="molecule type" value="Genomic_DNA"/>
</dbReference>
<dbReference type="PRINTS" id="PR00463">
    <property type="entry name" value="EP450I"/>
</dbReference>
<evidence type="ECO:0000256" key="6">
    <source>
        <dbReference type="ARBA" id="ARBA00023004"/>
    </source>
</evidence>
<evidence type="ECO:0000256" key="7">
    <source>
        <dbReference type="ARBA" id="ARBA00023033"/>
    </source>
</evidence>
<comment type="cofactor">
    <cofactor evidence="1 8">
        <name>heme</name>
        <dbReference type="ChEBI" id="CHEBI:30413"/>
    </cofactor>
</comment>
<dbReference type="SUPFAM" id="SSF48264">
    <property type="entry name" value="Cytochrome P450"/>
    <property type="match status" value="1"/>
</dbReference>
<keyword evidence="7 9" id="KW-0503">Monooxygenase</keyword>
<dbReference type="Gene3D" id="1.10.630.10">
    <property type="entry name" value="Cytochrome P450"/>
    <property type="match status" value="1"/>
</dbReference>
<sequence>MATEGSNLFFLVILLLPLLRLILKHLKPSTPPIPPGPFPWPILGNILQLGNKPHVALTHFARIYGPLFSLRLGTQLVVVGSSKEAAMEILKTHDRILSGRCVPHMAPTKSPELNKLSLGWIAECNDKWKYLRTICKTELFSSKALESQGCIREEEVMEMVSFIKKMEGKEVKIRDVAMATVFNSLSRILVSRDLMSLDQENADLEMNSLLERILQLASTPNISDFYPILGRFDLQGLQKKITELHNRYFNICEAIVEERRKGIRGDASSRRDFLDTLMDNGSSNDQINVLLLELLSASTDTSSTTIEWTMAELLKNPKCMKKVQAEVATKVTDGILLHESHISQLTYLQACVKETLRLHPTGPFLLPHRATDTCQVMNRTIPKNTQVLVNIWAVGRDPKYWEDPLVFEPERFLNSNLDFKGNDFEFIPFGSGRRICPGLPMATKQVPLIVAALIHFFDWSLADGKDFAELDVTEKYGLTLRMQQSLLLIPKAKEFRNEKGKDESTTSL</sequence>
<evidence type="ECO:0000256" key="1">
    <source>
        <dbReference type="ARBA" id="ARBA00001971"/>
    </source>
</evidence>
<proteinExistence type="inferred from homology"/>
<keyword evidence="6 8" id="KW-0408">Iron</keyword>
<gene>
    <name evidence="11" type="ORF">MANES_02G027100</name>
</gene>
<dbReference type="GO" id="GO:0016705">
    <property type="term" value="F:oxidoreductase activity, acting on paired donors, with incorporation or reduction of molecular oxygen"/>
    <property type="evidence" value="ECO:0007669"/>
    <property type="project" value="InterPro"/>
</dbReference>
<dbReference type="OMA" id="HMVYDLF"/>
<dbReference type="PRINTS" id="PR00385">
    <property type="entry name" value="P450"/>
</dbReference>
<dbReference type="CDD" id="cd11073">
    <property type="entry name" value="CYP76-like"/>
    <property type="match status" value="1"/>
</dbReference>
<evidence type="ECO:0000256" key="4">
    <source>
        <dbReference type="ARBA" id="ARBA00022723"/>
    </source>
</evidence>
<dbReference type="InterPro" id="IPR001128">
    <property type="entry name" value="Cyt_P450"/>
</dbReference>
<dbReference type="InterPro" id="IPR002401">
    <property type="entry name" value="Cyt_P450_E_grp-I"/>
</dbReference>
<name>A0A2C9WBU5_MANES</name>
<keyword evidence="10" id="KW-0732">Signal</keyword>
<accession>A0A2C9WBU5</accession>
<dbReference type="PANTHER" id="PTHR47950:SF6">
    <property type="entry name" value="CYTOCHROME P450"/>
    <property type="match status" value="1"/>
</dbReference>
<dbReference type="GO" id="GO:0016491">
    <property type="term" value="F:oxidoreductase activity"/>
    <property type="evidence" value="ECO:0000318"/>
    <property type="project" value="GO_Central"/>
</dbReference>
<evidence type="ECO:0000313" key="11">
    <source>
        <dbReference type="EMBL" id="OAY56565.1"/>
    </source>
</evidence>
<dbReference type="InterPro" id="IPR017972">
    <property type="entry name" value="Cyt_P450_CS"/>
</dbReference>
<feature type="chain" id="PRO_5012813143" description="Cytochrome P450" evidence="10">
    <location>
        <begin position="25"/>
        <end position="508"/>
    </location>
</feature>
<dbReference type="AlphaFoldDB" id="A0A2C9WBU5"/>
<dbReference type="GO" id="GO:0004497">
    <property type="term" value="F:monooxygenase activity"/>
    <property type="evidence" value="ECO:0007669"/>
    <property type="project" value="UniProtKB-KW"/>
</dbReference>
<evidence type="ECO:0000256" key="10">
    <source>
        <dbReference type="SAM" id="SignalP"/>
    </source>
</evidence>
<comment type="similarity">
    <text evidence="2 9">Belongs to the cytochrome P450 family.</text>
</comment>
<keyword evidence="4 8" id="KW-0479">Metal-binding</keyword>
<dbReference type="GO" id="GO:0005506">
    <property type="term" value="F:iron ion binding"/>
    <property type="evidence" value="ECO:0007669"/>
    <property type="project" value="InterPro"/>
</dbReference>
<dbReference type="PROSITE" id="PS00086">
    <property type="entry name" value="CYTOCHROME_P450"/>
    <property type="match status" value="1"/>
</dbReference>
<dbReference type="InterPro" id="IPR036396">
    <property type="entry name" value="Cyt_P450_sf"/>
</dbReference>
<dbReference type="STRING" id="3983.A0A2C9WBU5"/>
<feature type="binding site" description="axial binding residue" evidence="8">
    <location>
        <position position="436"/>
    </location>
    <ligand>
        <name>heme</name>
        <dbReference type="ChEBI" id="CHEBI:30413"/>
    </ligand>
    <ligandPart>
        <name>Fe</name>
        <dbReference type="ChEBI" id="CHEBI:18248"/>
    </ligandPart>
</feature>
<evidence type="ECO:0008006" key="12">
    <source>
        <dbReference type="Google" id="ProtNLM"/>
    </source>
</evidence>
<evidence type="ECO:0000256" key="9">
    <source>
        <dbReference type="RuleBase" id="RU000461"/>
    </source>
</evidence>
<dbReference type="Pfam" id="PF00067">
    <property type="entry name" value="p450"/>
    <property type="match status" value="1"/>
</dbReference>
<evidence type="ECO:0000256" key="3">
    <source>
        <dbReference type="ARBA" id="ARBA00022617"/>
    </source>
</evidence>
<dbReference type="GO" id="GO:0020037">
    <property type="term" value="F:heme binding"/>
    <property type="evidence" value="ECO:0007669"/>
    <property type="project" value="InterPro"/>
</dbReference>
<evidence type="ECO:0000256" key="2">
    <source>
        <dbReference type="ARBA" id="ARBA00010617"/>
    </source>
</evidence>
<feature type="signal peptide" evidence="10">
    <location>
        <begin position="1"/>
        <end position="24"/>
    </location>
</feature>
<dbReference type="FunFam" id="1.10.630.10:FF:000126">
    <property type="entry name" value="Predicted protein"/>
    <property type="match status" value="1"/>
</dbReference>
<keyword evidence="5 9" id="KW-0560">Oxidoreductase</keyword>
<evidence type="ECO:0000256" key="5">
    <source>
        <dbReference type="ARBA" id="ARBA00023002"/>
    </source>
</evidence>
<reference evidence="11" key="1">
    <citation type="submission" date="2016-02" db="EMBL/GenBank/DDBJ databases">
        <title>WGS assembly of Manihot esculenta.</title>
        <authorList>
            <person name="Bredeson J.V."/>
            <person name="Prochnik S.E."/>
            <person name="Lyons J.B."/>
            <person name="Schmutz J."/>
            <person name="Grimwood J."/>
            <person name="Vrebalov J."/>
            <person name="Bart R.S."/>
            <person name="Amuge T."/>
            <person name="Ferguson M.E."/>
            <person name="Green R."/>
            <person name="Putnam N."/>
            <person name="Stites J."/>
            <person name="Rounsley S."/>
            <person name="Rokhsar D.S."/>
        </authorList>
    </citation>
    <scope>NUCLEOTIDE SEQUENCE [LARGE SCALE GENOMIC DNA]</scope>
    <source>
        <tissue evidence="11">Leaf</tissue>
    </source>
</reference>